<name>A0A2W1GB26_9PLEO</name>
<sequence>MFSSTATLRHITRLPPPTTFDEAILRLHNHELLIKFDPEYTSHEELPTDPTNPDAKRYKVTDNLKALPAGLWNSKVTFEAELTDTEDGVNWVVKAPLGLVQRTSWRCVKVDSMEDASEVEGEGEWCLVEDVEITANKLLVAHVKGKCEESWKGTHGKFLDSLKA</sequence>
<dbReference type="PANTHER" id="PTHR38117">
    <property type="entry name" value="NACHT AND WD40 DOMAIN PROTEIN"/>
    <property type="match status" value="1"/>
</dbReference>
<evidence type="ECO:0000313" key="3">
    <source>
        <dbReference type="EMBL" id="KAI1520062.1"/>
    </source>
</evidence>
<evidence type="ECO:0000313" key="2">
    <source>
        <dbReference type="EMBL" id="KAF7576225.1"/>
    </source>
</evidence>
<dbReference type="OMA" id="LWDSNVE"/>
<dbReference type="OrthoDB" id="4794810at2759"/>
<organism evidence="3 4">
    <name type="scientific">Pyrenophora tritici-repentis</name>
    <dbReference type="NCBI Taxonomy" id="45151"/>
    <lineage>
        <taxon>Eukaryota</taxon>
        <taxon>Fungi</taxon>
        <taxon>Dikarya</taxon>
        <taxon>Ascomycota</taxon>
        <taxon>Pezizomycotina</taxon>
        <taxon>Dothideomycetes</taxon>
        <taxon>Pleosporomycetidae</taxon>
        <taxon>Pleosporales</taxon>
        <taxon>Pleosporineae</taxon>
        <taxon>Pleosporaceae</taxon>
        <taxon>Pyrenophora</taxon>
    </lineage>
</organism>
<dbReference type="InterPro" id="IPR055481">
    <property type="entry name" value="DUF7053"/>
</dbReference>
<reference evidence="3" key="3">
    <citation type="journal article" date="2022" name="bioRxiv">
        <title>A global pangenome for the wheat fungal pathogen Pyrenophora tritici-repentis and prediction of effector protein structural homology.</title>
        <authorList>
            <person name="Moolhuijzen P."/>
            <person name="See P.T."/>
            <person name="Shi G."/>
            <person name="Powell H.R."/>
            <person name="Cockram J."/>
            <person name="Jorgensen L.N."/>
            <person name="Benslimane H."/>
            <person name="Strelkov S.E."/>
            <person name="Turner J."/>
            <person name="Liu Z."/>
            <person name="Moffat C.S."/>
        </authorList>
    </citation>
    <scope>NUCLEOTIDE SEQUENCE</scope>
    <source>
        <strain evidence="3">86-124</strain>
    </source>
</reference>
<dbReference type="EMBL" id="NRDI02000001">
    <property type="protein sequence ID" value="KAI1520062.1"/>
    <property type="molecule type" value="Genomic_DNA"/>
</dbReference>
<reference evidence="3" key="2">
    <citation type="submission" date="2021-05" db="EMBL/GenBank/DDBJ databases">
        <authorList>
            <person name="Moolhuijzen P.M."/>
            <person name="Moffat C.S."/>
        </authorList>
    </citation>
    <scope>NUCLEOTIDE SEQUENCE</scope>
    <source>
        <strain evidence="3">86-124</strain>
    </source>
</reference>
<accession>A0A2W1GB26</accession>
<proteinExistence type="predicted"/>
<gene>
    <name evidence="3" type="ORF">Ptr86124_000430</name>
    <name evidence="2" type="ORF">PtrM4_004650</name>
</gene>
<reference evidence="2" key="1">
    <citation type="journal article" date="2018" name="BMC Genomics">
        <title>Comparative genomics of the wheat fungal pathogen Pyrenophora tritici-repentis reveals chromosomal variations and genome plasticity.</title>
        <authorList>
            <person name="Moolhuijzen P."/>
            <person name="See P.T."/>
            <person name="Hane J.K."/>
            <person name="Shi G."/>
            <person name="Liu Z."/>
            <person name="Oliver R.P."/>
            <person name="Moffat C.S."/>
        </authorList>
    </citation>
    <scope>NUCLEOTIDE SEQUENCE [LARGE SCALE GENOMIC DNA]</scope>
    <source>
        <strain evidence="2">M4</strain>
    </source>
</reference>
<evidence type="ECO:0000313" key="4">
    <source>
        <dbReference type="Proteomes" id="UP000249757"/>
    </source>
</evidence>
<dbReference type="AlphaFoldDB" id="A0A2W1GB26"/>
<comment type="caution">
    <text evidence="3">The sequence shown here is derived from an EMBL/GenBank/DDBJ whole genome shotgun (WGS) entry which is preliminary data.</text>
</comment>
<feature type="domain" description="DUF7053" evidence="1">
    <location>
        <begin position="4"/>
        <end position="162"/>
    </location>
</feature>
<evidence type="ECO:0000259" key="1">
    <source>
        <dbReference type="Pfam" id="PF23155"/>
    </source>
</evidence>
<dbReference type="Pfam" id="PF23155">
    <property type="entry name" value="DUF7053"/>
    <property type="match status" value="1"/>
</dbReference>
<protein>
    <recommendedName>
        <fullName evidence="1">DUF7053 domain-containing protein</fullName>
    </recommendedName>
</protein>
<dbReference type="Proteomes" id="UP000245464">
    <property type="component" value="Chromosome 1"/>
</dbReference>
<reference evidence="4" key="4">
    <citation type="journal article" date="2022" name="Microb. Genom.">
        <title>A global pangenome for the wheat fungal pathogen Pyrenophora tritici-repentis and prediction of effector protein structural homology.</title>
        <authorList>
            <person name="Moolhuijzen P.M."/>
            <person name="See P.T."/>
            <person name="Shi G."/>
            <person name="Powell H.R."/>
            <person name="Cockram J."/>
            <person name="Jorgensen L.N."/>
            <person name="Benslimane H."/>
            <person name="Strelkov S.E."/>
            <person name="Turner J."/>
            <person name="Liu Z."/>
            <person name="Moffat C.S."/>
        </authorList>
    </citation>
    <scope>NUCLEOTIDE SEQUENCE [LARGE SCALE GENOMIC DNA]</scope>
</reference>
<dbReference type="PANTHER" id="PTHR38117:SF1">
    <property type="entry name" value="DUF3074 DOMAIN-CONTAINING PROTEIN"/>
    <property type="match status" value="1"/>
</dbReference>
<dbReference type="Proteomes" id="UP000249757">
    <property type="component" value="Unassembled WGS sequence"/>
</dbReference>
<dbReference type="EMBL" id="NQIK02000001">
    <property type="protein sequence ID" value="KAF7576225.1"/>
    <property type="molecule type" value="Genomic_DNA"/>
</dbReference>
<keyword evidence="4" id="KW-1185">Reference proteome</keyword>